<comment type="caution">
    <text evidence="2">The sequence shown here is derived from an EMBL/GenBank/DDBJ whole genome shotgun (WGS) entry which is preliminary data.</text>
</comment>
<sequence>MSLPRNSLVNLVTVVTLARYCEAGLQVMLPIINMANVPVTVDMDLGSNCLQDPSDYSTDDLTSYYAAYRTTSLTDSFASDFSTYQDYLDYYKKVTQIGDIGSALENMNGQHTLDAYDPDESLSPSFLTFQTEIDGGLCDGCIGSHSSKTFSLDVDGTSYQITLEDPPTSQWTITQDSPGDPNRIVIGSGGRANPLLTVLYAVLGVEILALAGAVLGSALGGLAPAAVEGTIAEMGTSEMTQIIEDKLASDPWIMQWMEKTIFGEAEAAAKKRASSVARRGVGAGGILQEWTAAYDTWNYDDRDACVMSKDVIGELDCLVVGTSIVIQADGQPMAMPLPPLGSAW</sequence>
<reference evidence="2 3" key="1">
    <citation type="submission" date="2019-12" db="EMBL/GenBank/DDBJ databases">
        <title>A genome sequence resource for the geographically widespread anthracnose pathogen Colletotrichum asianum.</title>
        <authorList>
            <person name="Meng Y."/>
        </authorList>
    </citation>
    <scope>NUCLEOTIDE SEQUENCE [LARGE SCALE GENOMIC DNA]</scope>
    <source>
        <strain evidence="2 3">ICMP 18580</strain>
    </source>
</reference>
<evidence type="ECO:0000256" key="1">
    <source>
        <dbReference type="SAM" id="SignalP"/>
    </source>
</evidence>
<evidence type="ECO:0000313" key="2">
    <source>
        <dbReference type="EMBL" id="KAF0328922.1"/>
    </source>
</evidence>
<gene>
    <name evidence="2" type="ORF">GQ607_003947</name>
</gene>
<dbReference type="OrthoDB" id="4155438at2759"/>
<dbReference type="Proteomes" id="UP000434172">
    <property type="component" value="Unassembled WGS sequence"/>
</dbReference>
<proteinExistence type="predicted"/>
<dbReference type="EMBL" id="WOWK01000015">
    <property type="protein sequence ID" value="KAF0328922.1"/>
    <property type="molecule type" value="Genomic_DNA"/>
</dbReference>
<name>A0A8H3WQT4_9PEZI</name>
<keyword evidence="3" id="KW-1185">Reference proteome</keyword>
<accession>A0A8H3WQT4</accession>
<dbReference type="AlphaFoldDB" id="A0A8H3WQT4"/>
<protein>
    <submittedName>
        <fullName evidence="2">Uncharacterized protein</fullName>
    </submittedName>
</protein>
<evidence type="ECO:0000313" key="3">
    <source>
        <dbReference type="Proteomes" id="UP000434172"/>
    </source>
</evidence>
<keyword evidence="1" id="KW-0732">Signal</keyword>
<feature type="signal peptide" evidence="1">
    <location>
        <begin position="1"/>
        <end position="23"/>
    </location>
</feature>
<feature type="chain" id="PRO_5034245926" evidence="1">
    <location>
        <begin position="24"/>
        <end position="344"/>
    </location>
</feature>
<organism evidence="2 3">
    <name type="scientific">Colletotrichum asianum</name>
    <dbReference type="NCBI Taxonomy" id="702518"/>
    <lineage>
        <taxon>Eukaryota</taxon>
        <taxon>Fungi</taxon>
        <taxon>Dikarya</taxon>
        <taxon>Ascomycota</taxon>
        <taxon>Pezizomycotina</taxon>
        <taxon>Sordariomycetes</taxon>
        <taxon>Hypocreomycetidae</taxon>
        <taxon>Glomerellales</taxon>
        <taxon>Glomerellaceae</taxon>
        <taxon>Colletotrichum</taxon>
        <taxon>Colletotrichum gloeosporioides species complex</taxon>
    </lineage>
</organism>